<dbReference type="FunFam" id="3.40.30.10:FF:000013">
    <property type="entry name" value="Blast:Protein SCO1 homolog, mitochondrial"/>
    <property type="match status" value="1"/>
</dbReference>
<evidence type="ECO:0000256" key="2">
    <source>
        <dbReference type="ARBA" id="ARBA00023008"/>
    </source>
</evidence>
<evidence type="ECO:0000256" key="6">
    <source>
        <dbReference type="SAM" id="Phobius"/>
    </source>
</evidence>
<feature type="region of interest" description="Disordered" evidence="5">
    <location>
        <begin position="83"/>
        <end position="118"/>
    </location>
</feature>
<feature type="transmembrane region" description="Helical" evidence="6">
    <location>
        <begin position="122"/>
        <end position="141"/>
    </location>
</feature>
<dbReference type="PANTHER" id="PTHR12151:SF5">
    <property type="entry name" value="AT19154P"/>
    <property type="match status" value="1"/>
</dbReference>
<dbReference type="CDD" id="cd02968">
    <property type="entry name" value="SCO"/>
    <property type="match status" value="1"/>
</dbReference>
<dbReference type="InterPro" id="IPR003782">
    <property type="entry name" value="SCO1/SenC"/>
</dbReference>
<dbReference type="OMA" id="MLYFRVE"/>
<evidence type="ECO:0000256" key="4">
    <source>
        <dbReference type="PIRSR" id="PIRSR603782-2"/>
    </source>
</evidence>
<dbReference type="GO" id="GO:0046872">
    <property type="term" value="F:metal ion binding"/>
    <property type="evidence" value="ECO:0007669"/>
    <property type="project" value="UniProtKB-KW"/>
</dbReference>
<dbReference type="GO" id="GO:0005739">
    <property type="term" value="C:mitochondrion"/>
    <property type="evidence" value="ECO:0007669"/>
    <property type="project" value="GOC"/>
</dbReference>
<keyword evidence="3" id="KW-0479">Metal-binding</keyword>
<proteinExistence type="evidence at transcript level"/>
<feature type="disulfide bond" description="Redox-active" evidence="4">
    <location>
        <begin position="203"/>
        <end position="207"/>
    </location>
</feature>
<dbReference type="GO" id="GO:0033617">
    <property type="term" value="P:mitochondrial respiratory chain complex IV assembly"/>
    <property type="evidence" value="ECO:0007669"/>
    <property type="project" value="TreeGrafter"/>
</dbReference>
<keyword evidence="6" id="KW-0472">Membrane</keyword>
<accession>A9NU72</accession>
<keyword evidence="6" id="KW-1133">Transmembrane helix</keyword>
<evidence type="ECO:0000256" key="5">
    <source>
        <dbReference type="SAM" id="MobiDB-lite"/>
    </source>
</evidence>
<feature type="binding site" evidence="3">
    <location>
        <position position="207"/>
    </location>
    <ligand>
        <name>Cu cation</name>
        <dbReference type="ChEBI" id="CHEBI:23378"/>
    </ligand>
</feature>
<name>A9NU72_PICSI</name>
<evidence type="ECO:0000313" key="8">
    <source>
        <dbReference type="EMBL" id="ABK24183.1"/>
    </source>
</evidence>
<dbReference type="SUPFAM" id="SSF52833">
    <property type="entry name" value="Thioredoxin-like"/>
    <property type="match status" value="1"/>
</dbReference>
<feature type="binding site" evidence="3">
    <location>
        <position position="292"/>
    </location>
    <ligand>
        <name>Cu cation</name>
        <dbReference type="ChEBI" id="CHEBI:23378"/>
    </ligand>
</feature>
<reference evidence="8" key="1">
    <citation type="journal article" date="2008" name="BMC Genomics">
        <title>A conifer genomics resource of 200,000 spruce (Picea spp.) ESTs and 6,464 high-quality, sequence-finished full-length cDNAs for Sitka spruce (Picea sitchensis).</title>
        <authorList>
            <person name="Ralph S.G."/>
            <person name="Chun H.J."/>
            <person name="Kolosova N."/>
            <person name="Cooper D."/>
            <person name="Oddy C."/>
            <person name="Ritland C.E."/>
            <person name="Kirkpatrick R."/>
            <person name="Moore R."/>
            <person name="Barber S."/>
            <person name="Holt R.A."/>
            <person name="Jones S.J."/>
            <person name="Marra M.A."/>
            <person name="Douglas C.J."/>
            <person name="Ritland K."/>
            <person name="Bohlmann J."/>
        </authorList>
    </citation>
    <scope>NUCLEOTIDE SEQUENCE</scope>
    <source>
        <tissue evidence="8">Bark</tissue>
    </source>
</reference>
<sequence>MAMGSRILRRTSQFCSRFLHSYSRAYCAEPSRLLSAAEIGGSSVSGSQGFLYSKSTVHRIASSFGYAKLSSSVFWRNMATDTAKVEEPPKEQPVQASTKDGDKGNESGGTTSKGRPVREGPVTWMSLVLLIITGVGLIIYFDREKKRRIEEIKNLPAQVKEGPSVGKAAIGGPFNLVNHEGKPVTDRDFTGKWSLIYFGFTHCPDICPDELQKMVAAIDKIKEKAGFEVVPVFISVDPERDTVEQVHEYVKEFHPNLVGLTGSQSDIRQVAREFRVYYMKTEEEEADYLVDHSIIMYLMDPDMEFVKFFGKNYDVDALTEGVINEVKSYKK</sequence>
<evidence type="ECO:0000256" key="3">
    <source>
        <dbReference type="PIRSR" id="PIRSR603782-1"/>
    </source>
</evidence>
<dbReference type="PROSITE" id="PS51352">
    <property type="entry name" value="THIOREDOXIN_2"/>
    <property type="match status" value="1"/>
</dbReference>
<feature type="domain" description="Thioredoxin" evidence="7">
    <location>
        <begin position="163"/>
        <end position="328"/>
    </location>
</feature>
<evidence type="ECO:0000259" key="7">
    <source>
        <dbReference type="PROSITE" id="PS51352"/>
    </source>
</evidence>
<dbReference type="Pfam" id="PF02630">
    <property type="entry name" value="SCO1-SenC"/>
    <property type="match status" value="1"/>
</dbReference>
<protein>
    <recommendedName>
        <fullName evidence="7">Thioredoxin domain-containing protein</fullName>
    </recommendedName>
</protein>
<dbReference type="PANTHER" id="PTHR12151">
    <property type="entry name" value="ELECTRON TRANSPORT PROTIN SCO1/SENC FAMILY MEMBER"/>
    <property type="match status" value="1"/>
</dbReference>
<keyword evidence="4" id="KW-1015">Disulfide bond</keyword>
<dbReference type="Gene3D" id="3.40.30.10">
    <property type="entry name" value="Glutaredoxin"/>
    <property type="match status" value="1"/>
</dbReference>
<dbReference type="InterPro" id="IPR036249">
    <property type="entry name" value="Thioredoxin-like_sf"/>
</dbReference>
<dbReference type="InterPro" id="IPR013766">
    <property type="entry name" value="Thioredoxin_domain"/>
</dbReference>
<dbReference type="EMBL" id="EF084874">
    <property type="protein sequence ID" value="ABK24183.1"/>
    <property type="molecule type" value="mRNA"/>
</dbReference>
<comment type="similarity">
    <text evidence="1">Belongs to the SCO1/2 family.</text>
</comment>
<organism evidence="8">
    <name type="scientific">Picea sitchensis</name>
    <name type="common">Sitka spruce</name>
    <name type="synonym">Pinus sitchensis</name>
    <dbReference type="NCBI Taxonomy" id="3332"/>
    <lineage>
        <taxon>Eukaryota</taxon>
        <taxon>Viridiplantae</taxon>
        <taxon>Streptophyta</taxon>
        <taxon>Embryophyta</taxon>
        <taxon>Tracheophyta</taxon>
        <taxon>Spermatophyta</taxon>
        <taxon>Pinopsida</taxon>
        <taxon>Pinidae</taxon>
        <taxon>Conifers I</taxon>
        <taxon>Pinales</taxon>
        <taxon>Pinaceae</taxon>
        <taxon>Picea</taxon>
    </lineage>
</organism>
<feature type="binding site" evidence="3">
    <location>
        <position position="203"/>
    </location>
    <ligand>
        <name>Cu cation</name>
        <dbReference type="ChEBI" id="CHEBI:23378"/>
    </ligand>
</feature>
<evidence type="ECO:0000256" key="1">
    <source>
        <dbReference type="ARBA" id="ARBA00010996"/>
    </source>
</evidence>
<keyword evidence="6" id="KW-0812">Transmembrane</keyword>
<keyword evidence="2 3" id="KW-0186">Copper</keyword>
<dbReference type="AlphaFoldDB" id="A9NU72"/>